<protein>
    <submittedName>
        <fullName evidence="3">Uncharacterized protein</fullName>
    </submittedName>
</protein>
<evidence type="ECO:0000256" key="1">
    <source>
        <dbReference type="SAM" id="Coils"/>
    </source>
</evidence>
<feature type="transmembrane region" description="Helical" evidence="2">
    <location>
        <begin position="6"/>
        <end position="27"/>
    </location>
</feature>
<feature type="coiled-coil region" evidence="1">
    <location>
        <begin position="33"/>
        <end position="82"/>
    </location>
</feature>
<accession>A0ABU1GMY8</accession>
<organism evidence="3 4">
    <name type="scientific">Halomonas mongoliensis</name>
    <dbReference type="NCBI Taxonomy" id="321265"/>
    <lineage>
        <taxon>Bacteria</taxon>
        <taxon>Pseudomonadati</taxon>
        <taxon>Pseudomonadota</taxon>
        <taxon>Gammaproteobacteria</taxon>
        <taxon>Oceanospirillales</taxon>
        <taxon>Halomonadaceae</taxon>
        <taxon>Halomonas</taxon>
    </lineage>
</organism>
<evidence type="ECO:0000313" key="3">
    <source>
        <dbReference type="EMBL" id="MDR5892813.1"/>
    </source>
</evidence>
<evidence type="ECO:0000256" key="2">
    <source>
        <dbReference type="SAM" id="Phobius"/>
    </source>
</evidence>
<proteinExistence type="predicted"/>
<dbReference type="Proteomes" id="UP001252270">
    <property type="component" value="Unassembled WGS sequence"/>
</dbReference>
<dbReference type="EMBL" id="JARWAL010000006">
    <property type="protein sequence ID" value="MDR5892813.1"/>
    <property type="molecule type" value="Genomic_DNA"/>
</dbReference>
<name>A0ABU1GMY8_9GAMM</name>
<evidence type="ECO:0000313" key="4">
    <source>
        <dbReference type="Proteomes" id="UP001252270"/>
    </source>
</evidence>
<dbReference type="RefSeq" id="WP_309636525.1">
    <property type="nucleotide sequence ID" value="NZ_JARWAL010000006.1"/>
</dbReference>
<sequence length="222" mass="25927">MSSSVLLEMFGLFGGGVVIVTALSRWWGGVLSKRIIQNEKAEIDKKLEAEKAKLLEGVEVTKARLQEQTKLAEIRLSSINEERFKALTLNYQLLADTWIDCRWAIQPDELGRSKPPEKERLEKAAESLDHYFRDFERKRLFMSEESQSSVYEFLTSVWQSLDKLRIFGQSDRPFNERLNELYDEWIHDLKPKMDSARKAIESEYKEIIGVNQHNKALQRTSR</sequence>
<keyword evidence="4" id="KW-1185">Reference proteome</keyword>
<comment type="caution">
    <text evidence="3">The sequence shown here is derived from an EMBL/GenBank/DDBJ whole genome shotgun (WGS) entry which is preliminary data.</text>
</comment>
<keyword evidence="2" id="KW-1133">Transmembrane helix</keyword>
<keyword evidence="2" id="KW-0812">Transmembrane</keyword>
<keyword evidence="1" id="KW-0175">Coiled coil</keyword>
<keyword evidence="2" id="KW-0472">Membrane</keyword>
<reference evidence="3 4" key="1">
    <citation type="submission" date="2023-04" db="EMBL/GenBank/DDBJ databases">
        <title>A long-awaited taxogenomic arrangement of the family Halomonadaceae.</title>
        <authorList>
            <person name="De La Haba R."/>
            <person name="Chuvochina M."/>
            <person name="Wittouck S."/>
            <person name="Arahal D.R."/>
            <person name="Sanchez-Porro C."/>
            <person name="Hugenholtz P."/>
            <person name="Ventosa A."/>
        </authorList>
    </citation>
    <scope>NUCLEOTIDE SEQUENCE [LARGE SCALE GENOMIC DNA]</scope>
    <source>
        <strain evidence="3 4">DSM 17332</strain>
    </source>
</reference>
<gene>
    <name evidence="3" type="ORF">QC820_08275</name>
</gene>